<organism evidence="1 2">
    <name type="scientific">Paenibacillus borealis</name>
    <dbReference type="NCBI Taxonomy" id="160799"/>
    <lineage>
        <taxon>Bacteria</taxon>
        <taxon>Bacillati</taxon>
        <taxon>Bacillota</taxon>
        <taxon>Bacilli</taxon>
        <taxon>Bacillales</taxon>
        <taxon>Paenibacillaceae</taxon>
        <taxon>Paenibacillus</taxon>
    </lineage>
</organism>
<gene>
    <name evidence="1" type="ORF">BSK56_33540</name>
</gene>
<name>A0ABX3GQ27_PAEBO</name>
<accession>A0ABX3GQ27</accession>
<proteinExistence type="predicted"/>
<feature type="non-terminal residue" evidence="1">
    <location>
        <position position="152"/>
    </location>
</feature>
<sequence>MWDVSYDVSNYIPLEKKGYEFIKTIDLFIPHIEIGLNVLVRIEQQISFFAEVILKLIDSKCSSIANISEITGVEEEIINDVVGGMSNADLIYIRSGTLILAPQGSEAIKTLKETKIEKDEVNKIFINAITGDIVELNNPFKRPNLGNPCLDK</sequence>
<keyword evidence="2" id="KW-1185">Reference proteome</keyword>
<dbReference type="Proteomes" id="UP000187412">
    <property type="component" value="Unassembled WGS sequence"/>
</dbReference>
<protein>
    <submittedName>
        <fullName evidence="1">Uncharacterized protein</fullName>
    </submittedName>
</protein>
<evidence type="ECO:0000313" key="1">
    <source>
        <dbReference type="EMBL" id="OMD34553.1"/>
    </source>
</evidence>
<comment type="caution">
    <text evidence="1">The sequence shown here is derived from an EMBL/GenBank/DDBJ whole genome shotgun (WGS) entry which is preliminary data.</text>
</comment>
<reference evidence="1 2" key="1">
    <citation type="submission" date="2016-10" db="EMBL/GenBank/DDBJ databases">
        <title>Paenibacillus species isolates.</title>
        <authorList>
            <person name="Beno S.M."/>
        </authorList>
    </citation>
    <scope>NUCLEOTIDE SEQUENCE [LARGE SCALE GENOMIC DNA]</scope>
    <source>
        <strain evidence="1 2">FSL H7-0744</strain>
    </source>
</reference>
<dbReference type="EMBL" id="MPTB01000119">
    <property type="protein sequence ID" value="OMD34553.1"/>
    <property type="molecule type" value="Genomic_DNA"/>
</dbReference>
<evidence type="ECO:0000313" key="2">
    <source>
        <dbReference type="Proteomes" id="UP000187412"/>
    </source>
</evidence>